<dbReference type="EMBL" id="JAGQDG010000001">
    <property type="protein sequence ID" value="MBQ0934469.1"/>
    <property type="molecule type" value="Genomic_DNA"/>
</dbReference>
<evidence type="ECO:0000313" key="2">
    <source>
        <dbReference type="EMBL" id="MBQ0934469.1"/>
    </source>
</evidence>
<protein>
    <submittedName>
        <fullName evidence="2">PepSY domain-containing protein</fullName>
    </submittedName>
</protein>
<proteinExistence type="predicted"/>
<dbReference type="RefSeq" id="WP_210806347.1">
    <property type="nucleotide sequence ID" value="NZ_JAGQDG010000001.1"/>
</dbReference>
<organism evidence="2 3">
    <name type="scientific">Ideonella paludis</name>
    <dbReference type="NCBI Taxonomy" id="1233411"/>
    <lineage>
        <taxon>Bacteria</taxon>
        <taxon>Pseudomonadati</taxon>
        <taxon>Pseudomonadota</taxon>
        <taxon>Betaproteobacteria</taxon>
        <taxon>Burkholderiales</taxon>
        <taxon>Sphaerotilaceae</taxon>
        <taxon>Ideonella</taxon>
    </lineage>
</organism>
<evidence type="ECO:0000256" key="1">
    <source>
        <dbReference type="SAM" id="Phobius"/>
    </source>
</evidence>
<keyword evidence="1" id="KW-1133">Transmembrane helix</keyword>
<accession>A0ABS5DTQ0</accession>
<sequence length="245" mass="27138">MTDAVRASPSLSARFFRWHRWLGYVVALQVLAWVLGGALFAWLPFQAWVKSAEAVRKPSLSLPADWAQALARSPLAGQPVQGLSAVATASGPAFKLRTAQGEQWLLASGGPLPAPTADDIGRFATSLYKGHGRLQAVERLAQVPTQWLMVRELGAKRDVWVARFDDGLQTRLYFSGAQGEFITARSDAWVLYDFFWRLHVMDYSEGEDFNHPLIKGASLLALGLVLTGLVMLGLALRRAWRRRAH</sequence>
<name>A0ABS5DTQ0_9BURK</name>
<comment type="caution">
    <text evidence="2">The sequence shown here is derived from an EMBL/GenBank/DDBJ whole genome shotgun (WGS) entry which is preliminary data.</text>
</comment>
<gene>
    <name evidence="2" type="ORF">KAK11_03935</name>
</gene>
<feature type="transmembrane region" description="Helical" evidence="1">
    <location>
        <begin position="21"/>
        <end position="43"/>
    </location>
</feature>
<keyword evidence="1" id="KW-0472">Membrane</keyword>
<keyword evidence="3" id="KW-1185">Reference proteome</keyword>
<dbReference type="Proteomes" id="UP000672097">
    <property type="component" value="Unassembled WGS sequence"/>
</dbReference>
<keyword evidence="1" id="KW-0812">Transmembrane</keyword>
<feature type="transmembrane region" description="Helical" evidence="1">
    <location>
        <begin position="217"/>
        <end position="236"/>
    </location>
</feature>
<evidence type="ECO:0000313" key="3">
    <source>
        <dbReference type="Proteomes" id="UP000672097"/>
    </source>
</evidence>
<reference evidence="2 3" key="1">
    <citation type="submission" date="2021-04" db="EMBL/GenBank/DDBJ databases">
        <title>The genome sequence of type strain Ideonella paludis KCTC 32238.</title>
        <authorList>
            <person name="Liu Y."/>
        </authorList>
    </citation>
    <scope>NUCLEOTIDE SEQUENCE [LARGE SCALE GENOMIC DNA]</scope>
    <source>
        <strain evidence="2 3">KCTC 32238</strain>
    </source>
</reference>